<dbReference type="PANTHER" id="PTHR33332">
    <property type="entry name" value="REVERSE TRANSCRIPTASE DOMAIN-CONTAINING PROTEIN"/>
    <property type="match status" value="1"/>
</dbReference>
<organism evidence="2 3">
    <name type="scientific">Mycteria americana</name>
    <name type="common">Wood stork</name>
    <dbReference type="NCBI Taxonomy" id="33587"/>
    <lineage>
        <taxon>Eukaryota</taxon>
        <taxon>Metazoa</taxon>
        <taxon>Chordata</taxon>
        <taxon>Craniata</taxon>
        <taxon>Vertebrata</taxon>
        <taxon>Euteleostomi</taxon>
        <taxon>Archelosauria</taxon>
        <taxon>Archosauria</taxon>
        <taxon>Dinosauria</taxon>
        <taxon>Saurischia</taxon>
        <taxon>Theropoda</taxon>
        <taxon>Coelurosauria</taxon>
        <taxon>Aves</taxon>
        <taxon>Neognathae</taxon>
        <taxon>Neoaves</taxon>
        <taxon>Aequornithes</taxon>
        <taxon>Ciconiiformes</taxon>
        <taxon>Ciconiidae</taxon>
        <taxon>Mycteria</taxon>
    </lineage>
</organism>
<name>A0AAN7NKL8_MYCAM</name>
<evidence type="ECO:0000313" key="3">
    <source>
        <dbReference type="Proteomes" id="UP001333110"/>
    </source>
</evidence>
<gene>
    <name evidence="2" type="ORF">QYF61_021015</name>
</gene>
<comment type="caution">
    <text evidence="2">The sequence shown here is derived from an EMBL/GenBank/DDBJ whole genome shotgun (WGS) entry which is preliminary data.</text>
</comment>
<sequence length="321" mass="36938">MQGWRYKAKVLLELHLATNVKGNRKGNRHIGSKRKTRENAGPLLNGAGHWVTKGMEKANIVNVFFALVFTGETCLQESKAPETSGKVLSNENLPSMKEDEDREHLNKLSMYKSMGHDGMHHWPTSLLVNPCLTNLITFYNEMTALEVEGRAVNVVCLDFSKTFDTVSHNILIDKLIPNWEEWLMHKIGIPPFRGLEEWSNRNLVKSDKGKCQVLHLGRNNPMYSDRLGAHWLESSLAAKSWWSTREEPEQTGPVTSDRTRGNGLKLCQERFRLDIRKFYFTERVIKHWNRLPRDGDSTTSVESPSLEVFKRHLDEVLRDMV</sequence>
<keyword evidence="3" id="KW-1185">Reference proteome</keyword>
<feature type="region of interest" description="Disordered" evidence="1">
    <location>
        <begin position="80"/>
        <end position="101"/>
    </location>
</feature>
<dbReference type="AlphaFoldDB" id="A0AAN7NKL8"/>
<reference evidence="2 3" key="1">
    <citation type="journal article" date="2023" name="J. Hered.">
        <title>Chromosome-level genome of the wood stork (Mycteria americana) provides insight into avian chromosome evolution.</title>
        <authorList>
            <person name="Flamio R. Jr."/>
            <person name="Ramstad K.M."/>
        </authorList>
    </citation>
    <scope>NUCLEOTIDE SEQUENCE [LARGE SCALE GENOMIC DNA]</scope>
    <source>
        <strain evidence="2">JAX WOST 10</strain>
    </source>
</reference>
<dbReference type="Proteomes" id="UP001333110">
    <property type="component" value="Unassembled WGS sequence"/>
</dbReference>
<dbReference type="EMBL" id="JAUNZN010000002">
    <property type="protein sequence ID" value="KAK4827715.1"/>
    <property type="molecule type" value="Genomic_DNA"/>
</dbReference>
<evidence type="ECO:0008006" key="4">
    <source>
        <dbReference type="Google" id="ProtNLM"/>
    </source>
</evidence>
<proteinExistence type="predicted"/>
<accession>A0AAN7NKL8</accession>
<evidence type="ECO:0000256" key="1">
    <source>
        <dbReference type="SAM" id="MobiDB-lite"/>
    </source>
</evidence>
<evidence type="ECO:0000313" key="2">
    <source>
        <dbReference type="EMBL" id="KAK4827715.1"/>
    </source>
</evidence>
<protein>
    <recommendedName>
        <fullName evidence="4">Rna-directed dna polymerase from mobile element jockey-like</fullName>
    </recommendedName>
</protein>